<proteinExistence type="predicted"/>
<protein>
    <submittedName>
        <fullName evidence="3">PadR family transcriptional regulator</fullName>
    </submittedName>
</protein>
<evidence type="ECO:0000259" key="2">
    <source>
        <dbReference type="Pfam" id="PF03551"/>
    </source>
</evidence>
<feature type="domain" description="Transcription regulator PadR N-terminal" evidence="2">
    <location>
        <begin position="78"/>
        <end position="147"/>
    </location>
</feature>
<feature type="region of interest" description="Disordered" evidence="1">
    <location>
        <begin position="1"/>
        <end position="24"/>
    </location>
</feature>
<evidence type="ECO:0000313" key="3">
    <source>
        <dbReference type="EMBL" id="MFC5863864.1"/>
    </source>
</evidence>
<dbReference type="EMBL" id="JBHSPH010000007">
    <property type="protein sequence ID" value="MFC5863864.1"/>
    <property type="molecule type" value="Genomic_DNA"/>
</dbReference>
<dbReference type="InterPro" id="IPR036388">
    <property type="entry name" value="WH-like_DNA-bd_sf"/>
</dbReference>
<dbReference type="InterPro" id="IPR036390">
    <property type="entry name" value="WH_DNA-bd_sf"/>
</dbReference>
<reference evidence="4" key="1">
    <citation type="journal article" date="2019" name="Int. J. Syst. Evol. Microbiol.">
        <title>The Global Catalogue of Microorganisms (GCM) 10K type strain sequencing project: providing services to taxonomists for standard genome sequencing and annotation.</title>
        <authorList>
            <consortium name="The Broad Institute Genomics Platform"/>
            <consortium name="The Broad Institute Genome Sequencing Center for Infectious Disease"/>
            <person name="Wu L."/>
            <person name="Ma J."/>
        </authorList>
    </citation>
    <scope>NUCLEOTIDE SEQUENCE [LARGE SCALE GENOMIC DNA]</scope>
    <source>
        <strain evidence="4">JCM 4087</strain>
    </source>
</reference>
<organism evidence="3 4">
    <name type="scientific">Acidicapsa dinghuensis</name>
    <dbReference type="NCBI Taxonomy" id="2218256"/>
    <lineage>
        <taxon>Bacteria</taxon>
        <taxon>Pseudomonadati</taxon>
        <taxon>Acidobacteriota</taxon>
        <taxon>Terriglobia</taxon>
        <taxon>Terriglobales</taxon>
        <taxon>Acidobacteriaceae</taxon>
        <taxon>Acidicapsa</taxon>
    </lineage>
</organism>
<accession>A0ABW1EIS8</accession>
<gene>
    <name evidence="3" type="ORF">ACFPT7_16265</name>
</gene>
<dbReference type="Gene3D" id="1.10.10.10">
    <property type="entry name" value="Winged helix-like DNA-binding domain superfamily/Winged helix DNA-binding domain"/>
    <property type="match status" value="1"/>
</dbReference>
<dbReference type="Proteomes" id="UP001596091">
    <property type="component" value="Unassembled WGS sequence"/>
</dbReference>
<dbReference type="PANTHER" id="PTHR43252:SF7">
    <property type="entry name" value="TRANSCRIPTIONAL REGULATOR YQJI"/>
    <property type="match status" value="1"/>
</dbReference>
<dbReference type="PANTHER" id="PTHR43252">
    <property type="entry name" value="TRANSCRIPTIONAL REGULATOR YQJI"/>
    <property type="match status" value="1"/>
</dbReference>
<name>A0ABW1EIS8_9BACT</name>
<evidence type="ECO:0000256" key="1">
    <source>
        <dbReference type="SAM" id="MobiDB-lite"/>
    </source>
</evidence>
<dbReference type="Pfam" id="PF03551">
    <property type="entry name" value="PadR"/>
    <property type="match status" value="1"/>
</dbReference>
<evidence type="ECO:0000313" key="4">
    <source>
        <dbReference type="Proteomes" id="UP001596091"/>
    </source>
</evidence>
<comment type="caution">
    <text evidence="3">The sequence shown here is derived from an EMBL/GenBank/DDBJ whole genome shotgun (WGS) entry which is preliminary data.</text>
</comment>
<dbReference type="InterPro" id="IPR005149">
    <property type="entry name" value="Tscrpt_reg_PadR_N"/>
</dbReference>
<dbReference type="SUPFAM" id="SSF46785">
    <property type="entry name" value="Winged helix' DNA-binding domain"/>
    <property type="match status" value="1"/>
</dbReference>
<dbReference type="RefSeq" id="WP_263342212.1">
    <property type="nucleotide sequence ID" value="NZ_JAGSYH010000010.1"/>
</dbReference>
<sequence>MFGKQHYSDQQVGDPRMDDPRFAGQPGFGRCGHHERHFGRHGGFEGFWGRHHGRGFGGFGPGADRERLFDSGELRLVILQLLSEKPSYGYEIIKAIEERLSGGYAPSPGVVYPTLTLLEEEGYATVTSTDGNKKLYTVTEQGTDYLKTNEPVIKAIFGRIEQAGKVFGRGRSPQIMRALMNLKFALKMRASQGNLSAEQTRKICDAIDAAARTISEV</sequence>
<keyword evidence="4" id="KW-1185">Reference proteome</keyword>